<organism evidence="1 2">
    <name type="scientific">Antarcticirhabdus aurantiaca</name>
    <dbReference type="NCBI Taxonomy" id="2606717"/>
    <lineage>
        <taxon>Bacteria</taxon>
        <taxon>Pseudomonadati</taxon>
        <taxon>Pseudomonadota</taxon>
        <taxon>Alphaproteobacteria</taxon>
        <taxon>Hyphomicrobiales</taxon>
        <taxon>Aurantimonadaceae</taxon>
        <taxon>Antarcticirhabdus</taxon>
    </lineage>
</organism>
<evidence type="ECO:0000313" key="2">
    <source>
        <dbReference type="Proteomes" id="UP001163223"/>
    </source>
</evidence>
<dbReference type="Proteomes" id="UP001163223">
    <property type="component" value="Chromosome"/>
</dbReference>
<gene>
    <name evidence="1" type="ORF">OXU80_24940</name>
</gene>
<reference evidence="1" key="1">
    <citation type="submission" date="2022-11" db="EMBL/GenBank/DDBJ databases">
        <title>beta-Carotene-producing bacterium, Jeongeuplla avenae sp. nov., alleviates the salt stress of Arabidopsis seedlings.</title>
        <authorList>
            <person name="Jiang L."/>
            <person name="Lee J."/>
        </authorList>
    </citation>
    <scope>NUCLEOTIDE SEQUENCE</scope>
    <source>
        <strain evidence="1">DY_R2A_6</strain>
    </source>
</reference>
<accession>A0ACD4NME8</accession>
<evidence type="ECO:0000313" key="1">
    <source>
        <dbReference type="EMBL" id="WAJ28034.1"/>
    </source>
</evidence>
<proteinExistence type="predicted"/>
<dbReference type="EMBL" id="CP113520">
    <property type="protein sequence ID" value="WAJ28034.1"/>
    <property type="molecule type" value="Genomic_DNA"/>
</dbReference>
<name>A0ACD4NME8_9HYPH</name>
<protein>
    <submittedName>
        <fullName evidence="1">Uncharacterized protein</fullName>
    </submittedName>
</protein>
<sequence length="126" mass="13191">MRVKALMLASLAFIASAPLNASAQSLCELLSGAAVIARDGTYLGEISSEFSSNSILNEFGSHGSEFASDSIWNEFGQHGGEFSQYSPFNPYTSTPPIIVKGGQAVALLSVNGAPEAVNPYALKTCQ</sequence>
<keyword evidence="2" id="KW-1185">Reference proteome</keyword>